<dbReference type="Pfam" id="PF03140">
    <property type="entry name" value="DUF247"/>
    <property type="match status" value="1"/>
</dbReference>
<gene>
    <name evidence="3" type="ORF">AT9943_LOCUS2919</name>
</gene>
<dbReference type="Pfam" id="PF13966">
    <property type="entry name" value="zf-RVT"/>
    <property type="match status" value="1"/>
</dbReference>
<feature type="domain" description="Zinc knuckle CX2CX4HX4C" evidence="2">
    <location>
        <begin position="89"/>
        <end position="136"/>
    </location>
</feature>
<feature type="domain" description="Reverse transcriptase zinc-binding" evidence="1">
    <location>
        <begin position="427"/>
        <end position="494"/>
    </location>
</feature>
<dbReference type="EMBL" id="LR881466">
    <property type="protein sequence ID" value="CAD5314485.1"/>
    <property type="molecule type" value="Genomic_DNA"/>
</dbReference>
<evidence type="ECO:0000313" key="3">
    <source>
        <dbReference type="EMBL" id="CAD5314485.1"/>
    </source>
</evidence>
<dbReference type="PANTHER" id="PTHR31170:SF21">
    <property type="match status" value="1"/>
</dbReference>
<evidence type="ECO:0000259" key="2">
    <source>
        <dbReference type="Pfam" id="PF14392"/>
    </source>
</evidence>
<protein>
    <submittedName>
        <fullName evidence="3">(thale cress) hypothetical protein</fullName>
    </submittedName>
</protein>
<reference evidence="3 4" key="1">
    <citation type="submission" date="2020-09" db="EMBL/GenBank/DDBJ databases">
        <authorList>
            <person name="Ashkenazy H."/>
        </authorList>
    </citation>
    <scope>NUCLEOTIDE SEQUENCE [LARGE SCALE GENOMIC DNA]</scope>
    <source>
        <strain evidence="4">cv. Cdm-0</strain>
    </source>
</reference>
<evidence type="ECO:0000259" key="1">
    <source>
        <dbReference type="Pfam" id="PF13966"/>
    </source>
</evidence>
<proteinExistence type="predicted"/>
<dbReference type="InterPro" id="IPR004158">
    <property type="entry name" value="DUF247_pln"/>
</dbReference>
<sequence length="1168" mass="132231">MSVAMDKALMAMSLEDEDAPFVMPDLPEYSSCERNVLSLIGRTLNPYCQTVSGVVHSMPRKRKKTGRTRVAFDPTRAQIEDHVRVQIKFDVSKPVRKSKVISLPKKKSTEIYFFYERVQNRCYNCQRLSHEKEVCPILVMARQAAADKWRLRNKVPRPIPNKIISEFDPLFGVLREDQVGPHPVSSCPKIAHDVLERMRQYLIVDSKSVLSLEPISIITHDLEKGKGLVFGYASNDSTTQTDPVFQSPKFTRVHSISPGATTEVFYRLVACPLWLVCLKVKKGKIQEKLGIFSERGSGNYLGLPECFSGSKVELAYIHDKIKARMLGWFTRTLSQGGRPSFAYRYILHERDLLKHGLRRMIGNGAGSFVWTGQWVLDGVMCALMKNVIFDLDLRVENLLDLTSGTWDLDSPHEHFYTRDVDLILKIKSDDLIWRSLTPTKIRNFMWKVVSGAIPVVDNVKSRGLRVDSKCQCCGLEVESTNHVLFNCTVARQTWALSNFLIPENGFDDSHALYHNLFFLSLTAKNSLVPLEIRRSFPSILFFFEGRRFVILDIVAKIKDDANQWFFAQILENRELLGKQSAHASVTTKWSPPPHDWLKYNIVLSWAALHDIGGAAWVLRDEKGEILVHGRRSFASVTSKLDASVLCWQWAIESMKSLIINKIILAADDFDLIGLDSDDKIKDGENHGVINKFNRQSNREEGSSSTNGASDSPFCIFKIPQCLTHNMENSYGYLPTIVSIGPYHNGEEQLKWIQGYKEDFQKTFESESGVELSELTAAVGAKIKDIKKSYLDLRADVPKDELITMMVLDGCFLLTLFLTSAKTFKEKNPILNMPWAMATIRRDILLLENQIPLLVLQILLNRTKLEEKNLDKIALRFFSPFFKKVRPTEPRGNNAIPAKPESNMDIPAESSPDLKEKHLLDLIQSSPDLEGKHRLDLIRKTFISILKKVIPAEPQINNASGSESGKHSSPEPLFLKLKSAKTLYASGVKFKLKKEVNTFLDITFENGVLQIPEIILDDFTSVVLLNCIAFEQFYGSLSTDITSYIMFMGCLVNSERDAAYLVQKGIIQNDLGTDDEVVQFFKRILKSYVFDVEKSYLADVVREVSKYSSCWFHVGWAKAKQNYASSPWIFLSKLAGLALLLLTIAQVVLAAIALQSTPQPQVKGNGWHT</sequence>
<evidence type="ECO:0000313" key="4">
    <source>
        <dbReference type="Proteomes" id="UP000516314"/>
    </source>
</evidence>
<organism evidence="3 4">
    <name type="scientific">Arabidopsis thaliana</name>
    <name type="common">Mouse-ear cress</name>
    <dbReference type="NCBI Taxonomy" id="3702"/>
    <lineage>
        <taxon>Eukaryota</taxon>
        <taxon>Viridiplantae</taxon>
        <taxon>Streptophyta</taxon>
        <taxon>Embryophyta</taxon>
        <taxon>Tracheophyta</taxon>
        <taxon>Spermatophyta</taxon>
        <taxon>Magnoliopsida</taxon>
        <taxon>eudicotyledons</taxon>
        <taxon>Gunneridae</taxon>
        <taxon>Pentapetalae</taxon>
        <taxon>rosids</taxon>
        <taxon>malvids</taxon>
        <taxon>Brassicales</taxon>
        <taxon>Brassicaceae</taxon>
        <taxon>Camelineae</taxon>
        <taxon>Arabidopsis</taxon>
    </lineage>
</organism>
<dbReference type="PANTHER" id="PTHR31170">
    <property type="entry name" value="BNAC04G53230D PROTEIN"/>
    <property type="match status" value="1"/>
</dbReference>
<dbReference type="Proteomes" id="UP000516314">
    <property type="component" value="Chromosome 1"/>
</dbReference>
<name>A0A7G2DZC1_ARATH</name>
<dbReference type="AlphaFoldDB" id="A0A7G2DZC1"/>
<dbReference type="Pfam" id="PF14392">
    <property type="entry name" value="zf-CCHC_4"/>
    <property type="match status" value="1"/>
</dbReference>
<dbReference type="InterPro" id="IPR026960">
    <property type="entry name" value="RVT-Znf"/>
</dbReference>
<dbReference type="InterPro" id="IPR025836">
    <property type="entry name" value="Zn_knuckle_CX2CX4HX4C"/>
</dbReference>
<accession>A0A7G2DZC1</accession>